<evidence type="ECO:0000256" key="18">
    <source>
        <dbReference type="HAMAP-Rule" id="MF_01966"/>
    </source>
</evidence>
<evidence type="ECO:0000259" key="20">
    <source>
        <dbReference type="PROSITE" id="PS51383"/>
    </source>
</evidence>
<feature type="binding site" evidence="18">
    <location>
        <position position="133"/>
    </location>
    <ligand>
        <name>K(+)</name>
        <dbReference type="ChEBI" id="CHEBI:29103"/>
    </ligand>
</feature>
<comment type="cofactor">
    <cofactor evidence="17">
        <name>Mg(2+)</name>
        <dbReference type="ChEBI" id="CHEBI:18420"/>
    </cofactor>
</comment>
<comment type="function">
    <text evidence="18">Catalyzes the epimerization of the S- and R-forms of NAD(P)HX, a damaged form of NAD(P)H that is a result of enzymatic or heat-dependent hydration. This is a prerequisite for the S-specific NAD(P)H-hydrate dehydratase to allow the repair of both epimers of NAD(P)HX.</text>
</comment>
<dbReference type="eggNOG" id="COG0062">
    <property type="taxonomic scope" value="Bacteria"/>
</dbReference>
<dbReference type="RefSeq" id="WP_021820299.1">
    <property type="nucleotide sequence ID" value="NZ_AVBC01000039.1"/>
</dbReference>
<dbReference type="NCBIfam" id="TIGR00197">
    <property type="entry name" value="yjeF_nterm"/>
    <property type="match status" value="1"/>
</dbReference>
<dbReference type="EC" id="4.2.1.136" evidence="19"/>
<dbReference type="GO" id="GO:0005524">
    <property type="term" value="F:ATP binding"/>
    <property type="evidence" value="ECO:0007669"/>
    <property type="project" value="UniProtKB-UniRule"/>
</dbReference>
<reference evidence="22 23" key="1">
    <citation type="submission" date="2013-08" db="EMBL/GenBank/DDBJ databases">
        <title>draft genome of Halomonas huanghegensis, strain BJGMM-B45T.</title>
        <authorList>
            <person name="Miao C."/>
            <person name="Wan Y."/>
            <person name="Jin W."/>
        </authorList>
    </citation>
    <scope>NUCLEOTIDE SEQUENCE [LARGE SCALE GENOMIC DNA]</scope>
    <source>
        <strain evidence="22 23">BJGMM-B45</strain>
    </source>
</reference>
<dbReference type="HAMAP" id="MF_01966">
    <property type="entry name" value="NADHX_epimerase"/>
    <property type="match status" value="1"/>
</dbReference>
<dbReference type="CDD" id="cd01171">
    <property type="entry name" value="YXKO-related"/>
    <property type="match status" value="1"/>
</dbReference>
<dbReference type="GO" id="GO:0046872">
    <property type="term" value="F:metal ion binding"/>
    <property type="evidence" value="ECO:0007669"/>
    <property type="project" value="UniProtKB-UniRule"/>
</dbReference>
<protein>
    <recommendedName>
        <fullName evidence="19">Bifunctional NAD(P)H-hydrate repair enzyme</fullName>
    </recommendedName>
    <alternativeName>
        <fullName evidence="19">Nicotinamide nucleotide repair protein</fullName>
    </alternativeName>
    <domain>
        <recommendedName>
            <fullName evidence="19">ADP-dependent (S)-NAD(P)H-hydrate dehydratase</fullName>
            <ecNumber evidence="19">4.2.1.136</ecNumber>
        </recommendedName>
        <alternativeName>
            <fullName evidence="19">ADP-dependent NAD(P)HX dehydratase</fullName>
        </alternativeName>
    </domain>
    <domain>
        <recommendedName>
            <fullName evidence="19">NAD(P)H-hydrate epimerase</fullName>
            <ecNumber evidence="19">5.1.99.6</ecNumber>
        </recommendedName>
    </domain>
</protein>
<organism evidence="22 23">
    <name type="scientific">Halomonas huangheensis</name>
    <dbReference type="NCBI Taxonomy" id="1178482"/>
    <lineage>
        <taxon>Bacteria</taxon>
        <taxon>Pseudomonadati</taxon>
        <taxon>Pseudomonadota</taxon>
        <taxon>Gammaproteobacteria</taxon>
        <taxon>Oceanospirillales</taxon>
        <taxon>Halomonadaceae</taxon>
        <taxon>Halomonas</taxon>
    </lineage>
</organism>
<comment type="function">
    <text evidence="14 19">Bifunctional enzyme that catalyzes the epimerization of the S- and R-forms of NAD(P)HX and the dehydration of the S-form of NAD(P)HX at the expense of ADP, which is converted to AMP. This allows the repair of both epimers of NAD(P)HX, a damaged form of NAD(P)H that is a result of enzymatic or heat-dependent hydration.</text>
</comment>
<dbReference type="Gene3D" id="3.40.1190.20">
    <property type="match status" value="1"/>
</dbReference>
<evidence type="ECO:0000256" key="3">
    <source>
        <dbReference type="ARBA" id="ARBA00006001"/>
    </source>
</evidence>
<dbReference type="InterPro" id="IPR029056">
    <property type="entry name" value="Ribokinase-like"/>
</dbReference>
<keyword evidence="5 18" id="KW-0479">Metal-binding</keyword>
<evidence type="ECO:0000256" key="15">
    <source>
        <dbReference type="ARBA" id="ARBA00048238"/>
    </source>
</evidence>
<keyword evidence="12 17" id="KW-0456">Lyase</keyword>
<feature type="binding site" evidence="18">
    <location>
        <position position="148"/>
    </location>
    <ligand>
        <name>(6S)-NADPHX</name>
        <dbReference type="ChEBI" id="CHEBI:64076"/>
    </ligand>
</feature>
<evidence type="ECO:0000256" key="9">
    <source>
        <dbReference type="ARBA" id="ARBA00022958"/>
    </source>
</evidence>
<feature type="binding site" evidence="18">
    <location>
        <position position="166"/>
    </location>
    <ligand>
        <name>(6S)-NADPHX</name>
        <dbReference type="ChEBI" id="CHEBI:64076"/>
    </ligand>
</feature>
<dbReference type="PANTHER" id="PTHR12592">
    <property type="entry name" value="ATP-DEPENDENT (S)-NAD(P)H-HYDRATE DEHYDRATASE FAMILY MEMBER"/>
    <property type="match status" value="1"/>
</dbReference>
<dbReference type="GO" id="GO:0046496">
    <property type="term" value="P:nicotinamide nucleotide metabolic process"/>
    <property type="evidence" value="ECO:0007669"/>
    <property type="project" value="UniProtKB-UniRule"/>
</dbReference>
<dbReference type="SUPFAM" id="SSF64153">
    <property type="entry name" value="YjeF N-terminal domain-like"/>
    <property type="match status" value="1"/>
</dbReference>
<keyword evidence="8 17" id="KW-0521">NADP</keyword>
<keyword evidence="7 17" id="KW-0067">ATP-binding</keyword>
<dbReference type="NCBIfam" id="TIGR00196">
    <property type="entry name" value="yjeF_cterm"/>
    <property type="match status" value="1"/>
</dbReference>
<feature type="binding site" evidence="18">
    <location>
        <begin position="69"/>
        <end position="73"/>
    </location>
    <ligand>
        <name>(6S)-NADPHX</name>
        <dbReference type="ChEBI" id="CHEBI:64076"/>
    </ligand>
</feature>
<comment type="cofactor">
    <cofactor evidence="18 19">
        <name>K(+)</name>
        <dbReference type="ChEBI" id="CHEBI:29103"/>
    </cofactor>
    <text evidence="18 19">Binds 1 potassium ion per subunit.</text>
</comment>
<feature type="binding site" evidence="18">
    <location>
        <begin position="137"/>
        <end position="143"/>
    </location>
    <ligand>
        <name>(6S)-NADPHX</name>
        <dbReference type="ChEBI" id="CHEBI:64076"/>
    </ligand>
</feature>
<evidence type="ECO:0000256" key="5">
    <source>
        <dbReference type="ARBA" id="ARBA00022723"/>
    </source>
</evidence>
<dbReference type="Proteomes" id="UP000019113">
    <property type="component" value="Unassembled WGS sequence"/>
</dbReference>
<feature type="domain" description="YjeF N-terminal" evidence="21">
    <location>
        <begin position="22"/>
        <end position="223"/>
    </location>
</feature>
<dbReference type="PIRSF" id="PIRSF017184">
    <property type="entry name" value="Nnr"/>
    <property type="match status" value="1"/>
</dbReference>
<dbReference type="GO" id="GO:0052856">
    <property type="term" value="F:NAD(P)HX epimerase activity"/>
    <property type="evidence" value="ECO:0007669"/>
    <property type="project" value="UniProtKB-UniRule"/>
</dbReference>
<comment type="catalytic activity">
    <reaction evidence="15 17 19">
        <text>(6S)-NADHX + ADP = AMP + phosphate + NADH + H(+)</text>
        <dbReference type="Rhea" id="RHEA:32223"/>
        <dbReference type="ChEBI" id="CHEBI:15378"/>
        <dbReference type="ChEBI" id="CHEBI:43474"/>
        <dbReference type="ChEBI" id="CHEBI:57945"/>
        <dbReference type="ChEBI" id="CHEBI:64074"/>
        <dbReference type="ChEBI" id="CHEBI:456215"/>
        <dbReference type="ChEBI" id="CHEBI:456216"/>
        <dbReference type="EC" id="4.2.1.136"/>
    </reaction>
</comment>
<dbReference type="InterPro" id="IPR030677">
    <property type="entry name" value="Nnr"/>
</dbReference>
<feature type="binding site" evidence="17">
    <location>
        <position position="452"/>
    </location>
    <ligand>
        <name>AMP</name>
        <dbReference type="ChEBI" id="CHEBI:456215"/>
    </ligand>
</feature>
<feature type="binding site" evidence="17">
    <location>
        <position position="453"/>
    </location>
    <ligand>
        <name>(6S)-NADPHX</name>
        <dbReference type="ChEBI" id="CHEBI:64076"/>
    </ligand>
</feature>
<dbReference type="EC" id="5.1.99.6" evidence="19"/>
<dbReference type="PROSITE" id="PS51385">
    <property type="entry name" value="YJEF_N"/>
    <property type="match status" value="1"/>
</dbReference>
<feature type="binding site" evidence="18">
    <location>
        <position position="70"/>
    </location>
    <ligand>
        <name>K(+)</name>
        <dbReference type="ChEBI" id="CHEBI:29103"/>
    </ligand>
</feature>
<dbReference type="GO" id="GO:0110051">
    <property type="term" value="P:metabolite repair"/>
    <property type="evidence" value="ECO:0007669"/>
    <property type="project" value="TreeGrafter"/>
</dbReference>
<evidence type="ECO:0000256" key="6">
    <source>
        <dbReference type="ARBA" id="ARBA00022741"/>
    </source>
</evidence>
<gene>
    <name evidence="17" type="primary">nnrD</name>
    <name evidence="18" type="synonym">nnrE</name>
    <name evidence="22" type="ORF">BJB45_03720</name>
</gene>
<comment type="catalytic activity">
    <reaction evidence="1 18 19">
        <text>(6R)-NADHX = (6S)-NADHX</text>
        <dbReference type="Rhea" id="RHEA:32215"/>
        <dbReference type="ChEBI" id="CHEBI:64074"/>
        <dbReference type="ChEBI" id="CHEBI:64075"/>
        <dbReference type="EC" id="5.1.99.6"/>
    </reaction>
</comment>
<dbReference type="EMBL" id="AVBC01000039">
    <property type="protein sequence ID" value="ERL50248.1"/>
    <property type="molecule type" value="Genomic_DNA"/>
</dbReference>
<comment type="catalytic activity">
    <reaction evidence="16 17 19">
        <text>(6S)-NADPHX + ADP = AMP + phosphate + NADPH + H(+)</text>
        <dbReference type="Rhea" id="RHEA:32235"/>
        <dbReference type="ChEBI" id="CHEBI:15378"/>
        <dbReference type="ChEBI" id="CHEBI:43474"/>
        <dbReference type="ChEBI" id="CHEBI:57783"/>
        <dbReference type="ChEBI" id="CHEBI:64076"/>
        <dbReference type="ChEBI" id="CHEBI:456215"/>
        <dbReference type="ChEBI" id="CHEBI:456216"/>
        <dbReference type="EC" id="4.2.1.136"/>
    </reaction>
</comment>
<dbReference type="PATRIC" id="fig|1178482.3.peg.3346"/>
<accession>W1N407</accession>
<evidence type="ECO:0000256" key="4">
    <source>
        <dbReference type="ARBA" id="ARBA00009524"/>
    </source>
</evidence>
<dbReference type="Gene3D" id="3.40.50.10260">
    <property type="entry name" value="YjeF N-terminal domain"/>
    <property type="match status" value="1"/>
</dbReference>
<feature type="binding site" evidence="18">
    <location>
        <position position="169"/>
    </location>
    <ligand>
        <name>K(+)</name>
        <dbReference type="ChEBI" id="CHEBI:29103"/>
    </ligand>
</feature>
<dbReference type="InterPro" id="IPR000631">
    <property type="entry name" value="CARKD"/>
</dbReference>
<evidence type="ECO:0000259" key="21">
    <source>
        <dbReference type="PROSITE" id="PS51385"/>
    </source>
</evidence>
<evidence type="ECO:0000256" key="19">
    <source>
        <dbReference type="PIRNR" id="PIRNR017184"/>
    </source>
</evidence>
<keyword evidence="6 17" id="KW-0547">Nucleotide-binding</keyword>
<evidence type="ECO:0000313" key="23">
    <source>
        <dbReference type="Proteomes" id="UP000019113"/>
    </source>
</evidence>
<evidence type="ECO:0000256" key="2">
    <source>
        <dbReference type="ARBA" id="ARBA00000909"/>
    </source>
</evidence>
<dbReference type="SUPFAM" id="SSF53613">
    <property type="entry name" value="Ribokinase-like"/>
    <property type="match status" value="1"/>
</dbReference>
<comment type="similarity">
    <text evidence="18">Belongs to the NnrE/AIBP family.</text>
</comment>
<comment type="similarity">
    <text evidence="17">Belongs to the NnrD/CARKD family.</text>
</comment>
<dbReference type="PROSITE" id="PS01050">
    <property type="entry name" value="YJEF_C_2"/>
    <property type="match status" value="1"/>
</dbReference>
<dbReference type="PANTHER" id="PTHR12592:SF0">
    <property type="entry name" value="ATP-DEPENDENT (S)-NAD(P)H-HYDRATE DEHYDRATASE"/>
    <property type="match status" value="1"/>
</dbReference>
<evidence type="ECO:0000256" key="13">
    <source>
        <dbReference type="ARBA" id="ARBA00023268"/>
    </source>
</evidence>
<evidence type="ECO:0000256" key="8">
    <source>
        <dbReference type="ARBA" id="ARBA00022857"/>
    </source>
</evidence>
<feature type="binding site" evidence="17">
    <location>
        <position position="268"/>
    </location>
    <ligand>
        <name>(6S)-NADPHX</name>
        <dbReference type="ChEBI" id="CHEBI:64076"/>
    </ligand>
</feature>
<evidence type="ECO:0000256" key="17">
    <source>
        <dbReference type="HAMAP-Rule" id="MF_01965"/>
    </source>
</evidence>
<keyword evidence="9 18" id="KW-0630">Potassium</keyword>
<evidence type="ECO:0000256" key="7">
    <source>
        <dbReference type="ARBA" id="ARBA00022840"/>
    </source>
</evidence>
<dbReference type="eggNOG" id="COG0063">
    <property type="taxonomic scope" value="Bacteria"/>
</dbReference>
<dbReference type="PROSITE" id="PS51383">
    <property type="entry name" value="YJEF_C_3"/>
    <property type="match status" value="1"/>
</dbReference>
<name>W1N407_9GAMM</name>
<keyword evidence="11 18" id="KW-0413">Isomerase</keyword>
<evidence type="ECO:0000256" key="1">
    <source>
        <dbReference type="ARBA" id="ARBA00000013"/>
    </source>
</evidence>
<feature type="binding site" evidence="17">
    <location>
        <begin position="424"/>
        <end position="428"/>
    </location>
    <ligand>
        <name>AMP</name>
        <dbReference type="ChEBI" id="CHEBI:456215"/>
    </ligand>
</feature>
<dbReference type="HAMAP" id="MF_01965">
    <property type="entry name" value="NADHX_dehydratase"/>
    <property type="match status" value="1"/>
</dbReference>
<dbReference type="AlphaFoldDB" id="W1N407"/>
<evidence type="ECO:0000256" key="16">
    <source>
        <dbReference type="ARBA" id="ARBA00049209"/>
    </source>
</evidence>
<feature type="binding site" evidence="17">
    <location>
        <position position="387"/>
    </location>
    <ligand>
        <name>(6S)-NADPHX</name>
        <dbReference type="ChEBI" id="CHEBI:64076"/>
    </ligand>
</feature>
<feature type="domain" description="YjeF C-terminal" evidence="20">
    <location>
        <begin position="233"/>
        <end position="512"/>
    </location>
</feature>
<evidence type="ECO:0000256" key="12">
    <source>
        <dbReference type="ARBA" id="ARBA00023239"/>
    </source>
</evidence>
<evidence type="ECO:0000313" key="22">
    <source>
        <dbReference type="EMBL" id="ERL50248.1"/>
    </source>
</evidence>
<comment type="catalytic activity">
    <reaction evidence="2 18 19">
        <text>(6R)-NADPHX = (6S)-NADPHX</text>
        <dbReference type="Rhea" id="RHEA:32227"/>
        <dbReference type="ChEBI" id="CHEBI:64076"/>
        <dbReference type="ChEBI" id="CHEBI:64077"/>
        <dbReference type="EC" id="5.1.99.6"/>
    </reaction>
</comment>
<dbReference type="STRING" id="1178482.AR456_05185"/>
<sequence length="522" mass="54131">MSVAARNLMRSGQMPLFAADQVRELDRRAIEQDIDGFALMRRASGTAWRWLKARWPGARSLTVFCGSGNNGGDGHVLAALAAQEGRRVQRYSLVPRERLSGDALKAARMADEAGVEWLDWRSDASIDGDVIVDAMLGTGFQGELRAPYVVAIEAINGTGCPVLAIDIPSGVNADGAAAGDIAIKADVTVTFITDKLGLYTGGGAAHSGEVVVEPLGLDAMAHEDITPIAWRLTPECLAEMLPPRPRDIHKGALGFAGIIGGAPGYGGAALLAAEACARIGAGRVMLATAPEHVTASLVRCPEVMARGLIHATQLPPLLASLSVLAIGPGLGQSSWGQAMLQCALERSLPMVVDADALNLLASRFTSMQDTTAHDTTLQRDDWILTPHPGEAARLLDCSVAEVEADRPGAARQLQQRFGGVVVLKGAGTLICGPRGLALCPYGNPGMASGGTGDVLTGFIAGLVAQGLELEQAAQCAVLVHALAGDRAAGQAGERGLLASDLASCARNLINPTMGEDDAAATR</sequence>
<dbReference type="GO" id="GO:0052855">
    <property type="term" value="F:ADP-dependent NAD(P)H-hydrate dehydratase activity"/>
    <property type="evidence" value="ECO:0007669"/>
    <property type="project" value="UniProtKB-UniRule"/>
</dbReference>
<evidence type="ECO:0000256" key="10">
    <source>
        <dbReference type="ARBA" id="ARBA00023027"/>
    </source>
</evidence>
<proteinExistence type="inferred from homology"/>
<evidence type="ECO:0000256" key="11">
    <source>
        <dbReference type="ARBA" id="ARBA00023235"/>
    </source>
</evidence>
<dbReference type="InterPro" id="IPR036652">
    <property type="entry name" value="YjeF_N_dom_sf"/>
</dbReference>
<feature type="binding site" evidence="17">
    <location>
        <position position="329"/>
    </location>
    <ligand>
        <name>(6S)-NADPHX</name>
        <dbReference type="ChEBI" id="CHEBI:64076"/>
    </ligand>
</feature>
<comment type="caution">
    <text evidence="22">The sequence shown here is derived from an EMBL/GenBank/DDBJ whole genome shotgun (WGS) entry which is preliminary data.</text>
</comment>
<keyword evidence="13" id="KW-0511">Multifunctional enzyme</keyword>
<comment type="similarity">
    <text evidence="3 19">In the N-terminal section; belongs to the NnrE/AIBP family.</text>
</comment>
<comment type="function">
    <text evidence="17">Catalyzes the dehydration of the S-form of NAD(P)HX at the expense of ADP, which is converted to AMP. Together with NAD(P)HX epimerase, which catalyzes the epimerization of the S- and R-forms, the enzyme allows the repair of both epimers of NAD(P)HX, a damaged form of NAD(P)H that is a result of enzymatic or heat-dependent hydration.</text>
</comment>
<dbReference type="Pfam" id="PF03853">
    <property type="entry name" value="YjeF_N"/>
    <property type="match status" value="1"/>
</dbReference>
<dbReference type="InterPro" id="IPR017953">
    <property type="entry name" value="Carbohydrate_kinase_pred_CS"/>
</dbReference>
<dbReference type="Pfam" id="PF01256">
    <property type="entry name" value="Carb_kinase"/>
    <property type="match status" value="1"/>
</dbReference>
<keyword evidence="10 17" id="KW-0520">NAD</keyword>
<comment type="similarity">
    <text evidence="4 19">In the C-terminal section; belongs to the NnrD/CARKD family.</text>
</comment>
<evidence type="ECO:0000256" key="14">
    <source>
        <dbReference type="ARBA" id="ARBA00025153"/>
    </source>
</evidence>
<keyword evidence="23" id="KW-1185">Reference proteome</keyword>
<comment type="subunit">
    <text evidence="17">Homotetramer.</text>
</comment>
<dbReference type="InterPro" id="IPR004443">
    <property type="entry name" value="YjeF_N_dom"/>
</dbReference>